<dbReference type="EMBL" id="APLQ01000014">
    <property type="protein sequence ID" value="ENO13108.1"/>
    <property type="molecule type" value="Genomic_DNA"/>
</dbReference>
<gene>
    <name evidence="4" type="ORF">J057_16960</name>
</gene>
<feature type="region of interest" description="Disordered" evidence="1">
    <location>
        <begin position="31"/>
        <end position="82"/>
    </location>
</feature>
<proteinExistence type="predicted"/>
<dbReference type="OrthoDB" id="6277674at2"/>
<feature type="compositionally biased region" description="Low complexity" evidence="1">
    <location>
        <begin position="42"/>
        <end position="52"/>
    </location>
</feature>
<comment type="caution">
    <text evidence="4">The sequence shown here is derived from an EMBL/GenBank/DDBJ whole genome shotgun (WGS) entry which is preliminary data.</text>
</comment>
<dbReference type="PROSITE" id="PS50853">
    <property type="entry name" value="FN3"/>
    <property type="match status" value="1"/>
</dbReference>
<dbReference type="InterPro" id="IPR044060">
    <property type="entry name" value="Bacterial_rp_domain"/>
</dbReference>
<dbReference type="AlphaFoldDB" id="N6WWB5"/>
<feature type="signal peptide" evidence="2">
    <location>
        <begin position="1"/>
        <end position="22"/>
    </location>
</feature>
<feature type="compositionally biased region" description="Acidic residues" evidence="1">
    <location>
        <begin position="53"/>
        <end position="62"/>
    </location>
</feature>
<dbReference type="STRING" id="626887.J057_16960"/>
<dbReference type="PATRIC" id="fig|626887.3.peg.3389"/>
<evidence type="ECO:0000259" key="3">
    <source>
        <dbReference type="PROSITE" id="PS50853"/>
    </source>
</evidence>
<dbReference type="SUPFAM" id="SSF49265">
    <property type="entry name" value="Fibronectin type III"/>
    <property type="match status" value="1"/>
</dbReference>
<evidence type="ECO:0000313" key="5">
    <source>
        <dbReference type="Proteomes" id="UP000013165"/>
    </source>
</evidence>
<evidence type="ECO:0000313" key="4">
    <source>
        <dbReference type="EMBL" id="ENO13108.1"/>
    </source>
</evidence>
<keyword evidence="5" id="KW-1185">Reference proteome</keyword>
<feature type="chain" id="PRO_5004127320" description="Fibronectin type-III domain-containing protein" evidence="2">
    <location>
        <begin position="23"/>
        <end position="700"/>
    </location>
</feature>
<dbReference type="Gene3D" id="2.60.40.10">
    <property type="entry name" value="Immunoglobulins"/>
    <property type="match status" value="1"/>
</dbReference>
<organism evidence="4 5">
    <name type="scientific">Marinobacter nanhaiticus D15-8W</name>
    <dbReference type="NCBI Taxonomy" id="626887"/>
    <lineage>
        <taxon>Bacteria</taxon>
        <taxon>Pseudomonadati</taxon>
        <taxon>Pseudomonadota</taxon>
        <taxon>Gammaproteobacteria</taxon>
        <taxon>Pseudomonadales</taxon>
        <taxon>Marinobacteraceae</taxon>
        <taxon>Marinobacter</taxon>
    </lineage>
</organism>
<accession>N6WWB5</accession>
<feature type="domain" description="Fibronectin type-III" evidence="3">
    <location>
        <begin position="395"/>
        <end position="491"/>
    </location>
</feature>
<reference evidence="4 5" key="1">
    <citation type="journal article" date="2013" name="Genome Announc.">
        <title>Genome Sequence of the Polycyclic Aromatic Hydrocarbon-Degrading Bacterium Strain Marinobacter nanhaiticus D15-8WT.</title>
        <authorList>
            <person name="Cui Z."/>
            <person name="Gao W."/>
            <person name="Li Q."/>
            <person name="Xu G."/>
            <person name="Zheng L."/>
        </authorList>
    </citation>
    <scope>NUCLEOTIDE SEQUENCE [LARGE SCALE GENOMIC DNA]</scope>
    <source>
        <strain evidence="4 5">D15-8W</strain>
    </source>
</reference>
<dbReference type="Proteomes" id="UP000013165">
    <property type="component" value="Unassembled WGS sequence"/>
</dbReference>
<evidence type="ECO:0000256" key="2">
    <source>
        <dbReference type="SAM" id="SignalP"/>
    </source>
</evidence>
<dbReference type="InterPro" id="IPR036116">
    <property type="entry name" value="FN3_sf"/>
</dbReference>
<dbReference type="CDD" id="cd00063">
    <property type="entry name" value="FN3"/>
    <property type="match status" value="1"/>
</dbReference>
<keyword evidence="2" id="KW-0732">Signal</keyword>
<feature type="compositionally biased region" description="Low complexity" evidence="1">
    <location>
        <begin position="63"/>
        <end position="79"/>
    </location>
</feature>
<evidence type="ECO:0000256" key="1">
    <source>
        <dbReference type="SAM" id="MobiDB-lite"/>
    </source>
</evidence>
<dbReference type="SMART" id="SM00060">
    <property type="entry name" value="FN3"/>
    <property type="match status" value="1"/>
</dbReference>
<dbReference type="Pfam" id="PF18998">
    <property type="entry name" value="Flg_new_2"/>
    <property type="match status" value="2"/>
</dbReference>
<dbReference type="InterPro" id="IPR003961">
    <property type="entry name" value="FN3_dom"/>
</dbReference>
<dbReference type="Pfam" id="PF00041">
    <property type="entry name" value="fn3"/>
    <property type="match status" value="1"/>
</dbReference>
<dbReference type="eggNOG" id="COG1879">
    <property type="taxonomic scope" value="Bacteria"/>
</dbReference>
<feature type="compositionally biased region" description="Polar residues" evidence="1">
    <location>
        <begin position="31"/>
        <end position="41"/>
    </location>
</feature>
<name>N6WWB5_9GAMM</name>
<sequence>MTVPFGSAFCRILLVTAILGLAACDDDYSATSSEVQSPTTGESTPDAPSSDDPSLEDSDMPSEPETPTTEAPTTESPLEVSGYIVNGPLDGATVSVYSLEGVLIGKAMTNAEGFYQVDVSAPPPYRIEVEGGLLDGKPYTGVLEAPCVTAVRCNATPVTTAVSLLMREGGYNRDEAMAKVNSRTGMDYDPFLRVYVDKKPAPEFDLASAREYIHGGDELAAWVEDLVEWATQPIEKQHVPAGVVYRHTVTTSVGTGTGGAFNVARKTVVHGKSTSFIVTPATGYSIASVTGCGGTLVGNTFTTGTITAACMVTAHFETTSYTVSIEAGVGGTVDPSSSQTVQHGEAVSFGVTPAKGFAVDKVDGCGGSLNAGTYTASHIVGDCTITASFRVDLAAPQNVRASKGEGQVTLSWDPVEDAQSYDITYATETFDPDNPAVAKGFDVEPDVAASPFTINNLINGAKYHFAINGNTATGHLDGASSSLISATPQLSGPVCYGKKASDPTVCSGRGVCSSNNTCDCAFGLVTGRECDVELRFANGETSYTWPTNVDRHSIIQGPALPVDRDDVYTWTFKIVADGYHPARNGMSFGLASYPQIYPIAHELGMYADEWAYSGRDGLRRHVDTAHFGTALRTQGEYVKFEYYTRTGRVNVYTKRLGESTFSLEANEPLFEEGVAPPEGRLLHIAVSAMAWKTVTVEFVE</sequence>
<protein>
    <recommendedName>
        <fullName evidence="3">Fibronectin type-III domain-containing protein</fullName>
    </recommendedName>
</protein>
<dbReference type="HOGENOM" id="CLU_393707_0_0_6"/>
<dbReference type="InterPro" id="IPR013783">
    <property type="entry name" value="Ig-like_fold"/>
</dbReference>